<name>A0A6A3MUB6_9STRA</name>
<dbReference type="EMBL" id="QXFV01000493">
    <property type="protein sequence ID" value="KAE9035934.1"/>
    <property type="molecule type" value="Genomic_DNA"/>
</dbReference>
<comment type="caution">
    <text evidence="2">The sequence shown here is derived from an EMBL/GenBank/DDBJ whole genome shotgun (WGS) entry which is preliminary data.</text>
</comment>
<accession>A0A6A3MUB6</accession>
<organism evidence="2 7">
    <name type="scientific">Phytophthora rubi</name>
    <dbReference type="NCBI Taxonomy" id="129364"/>
    <lineage>
        <taxon>Eukaryota</taxon>
        <taxon>Sar</taxon>
        <taxon>Stramenopiles</taxon>
        <taxon>Oomycota</taxon>
        <taxon>Peronosporomycetes</taxon>
        <taxon>Peronosporales</taxon>
        <taxon>Peronosporaceae</taxon>
        <taxon>Phytophthora</taxon>
    </lineage>
</organism>
<reference evidence="5 7" key="1">
    <citation type="submission" date="2018-09" db="EMBL/GenBank/DDBJ databases">
        <title>Genomic investigation of the strawberry pathogen Phytophthora fragariae indicates pathogenicity is determined by transcriptional variation in three key races.</title>
        <authorList>
            <person name="Adams T.M."/>
            <person name="Armitage A.D."/>
            <person name="Sobczyk M.K."/>
            <person name="Bates H.J."/>
            <person name="Dunwell J.M."/>
            <person name="Nellist C.F."/>
            <person name="Harrison R.J."/>
        </authorList>
    </citation>
    <scope>NUCLEOTIDE SEQUENCE [LARGE SCALE GENOMIC DNA]</scope>
    <source>
        <strain evidence="3 5">SCRP249</strain>
        <strain evidence="2 7">SCRP324</strain>
        <strain evidence="4 6">SCRP333</strain>
    </source>
</reference>
<sequence>MLNPTLMICLAAGFMANRNATSNATYDSTFSTTSITSRQPITNRLTGCRLLRPAYWGSESPLKFILNVCSSPTLRRTGTSPRMLSATISNTPAPELLLAAGRKARTNTAPDATGHKQSPAGCRAEHNTVLGRPTPMSRSLRTPPPTRRANDQSPVRCRTEHDTALGQPTLL</sequence>
<evidence type="ECO:0000313" key="2">
    <source>
        <dbReference type="EMBL" id="KAE9032781.1"/>
    </source>
</evidence>
<evidence type="ECO:0000313" key="3">
    <source>
        <dbReference type="EMBL" id="KAE9035934.1"/>
    </source>
</evidence>
<dbReference type="EMBL" id="QXFT01000501">
    <property type="protein sequence ID" value="KAE9342205.1"/>
    <property type="molecule type" value="Genomic_DNA"/>
</dbReference>
<proteinExistence type="predicted"/>
<dbReference type="Proteomes" id="UP000434957">
    <property type="component" value="Unassembled WGS sequence"/>
</dbReference>
<dbReference type="EMBL" id="QXFU01000469">
    <property type="protein sequence ID" value="KAE9032781.1"/>
    <property type="molecule type" value="Genomic_DNA"/>
</dbReference>
<dbReference type="Proteomes" id="UP000435112">
    <property type="component" value="Unassembled WGS sequence"/>
</dbReference>
<protein>
    <submittedName>
        <fullName evidence="2">Uncharacterized protein</fullName>
    </submittedName>
</protein>
<evidence type="ECO:0000313" key="6">
    <source>
        <dbReference type="Proteomes" id="UP000434957"/>
    </source>
</evidence>
<dbReference type="Proteomes" id="UP000429607">
    <property type="component" value="Unassembled WGS sequence"/>
</dbReference>
<evidence type="ECO:0000313" key="4">
    <source>
        <dbReference type="EMBL" id="KAE9342205.1"/>
    </source>
</evidence>
<evidence type="ECO:0000313" key="5">
    <source>
        <dbReference type="Proteomes" id="UP000429607"/>
    </source>
</evidence>
<dbReference type="AlphaFoldDB" id="A0A6A3MUB6"/>
<gene>
    <name evidence="3" type="ORF">PR001_g9067</name>
    <name evidence="2" type="ORF">PR002_g9009</name>
    <name evidence="4" type="ORF">PR003_g9594</name>
</gene>
<feature type="region of interest" description="Disordered" evidence="1">
    <location>
        <begin position="105"/>
        <end position="171"/>
    </location>
</feature>
<evidence type="ECO:0000313" key="7">
    <source>
        <dbReference type="Proteomes" id="UP000435112"/>
    </source>
</evidence>
<feature type="compositionally biased region" description="Low complexity" evidence="1">
    <location>
        <begin position="132"/>
        <end position="141"/>
    </location>
</feature>
<keyword evidence="6" id="KW-1185">Reference proteome</keyword>
<evidence type="ECO:0000256" key="1">
    <source>
        <dbReference type="SAM" id="MobiDB-lite"/>
    </source>
</evidence>